<organism evidence="2 3">
    <name type="scientific">Rhodotorula diobovata</name>
    <dbReference type="NCBI Taxonomy" id="5288"/>
    <lineage>
        <taxon>Eukaryota</taxon>
        <taxon>Fungi</taxon>
        <taxon>Dikarya</taxon>
        <taxon>Basidiomycota</taxon>
        <taxon>Pucciniomycotina</taxon>
        <taxon>Microbotryomycetes</taxon>
        <taxon>Sporidiobolales</taxon>
        <taxon>Sporidiobolaceae</taxon>
        <taxon>Rhodotorula</taxon>
    </lineage>
</organism>
<dbReference type="EMBL" id="SOZI01000145">
    <property type="protein sequence ID" value="TNY18312.1"/>
    <property type="molecule type" value="Genomic_DNA"/>
</dbReference>
<gene>
    <name evidence="2" type="ORF">DMC30DRAFT_403490</name>
</gene>
<sequence>MICSALATSSVLCIQWPAGARSRTPSPAHRGGKPLGARQVANCNSLLARLQFVCSAVRLRDSTSTAVKELRLVNASSRGACAPLACNAPHAPPPRSLPHSSCRAASSSEDQHGTKYT</sequence>
<feature type="region of interest" description="Disordered" evidence="1">
    <location>
        <begin position="92"/>
        <end position="117"/>
    </location>
</feature>
<keyword evidence="3" id="KW-1185">Reference proteome</keyword>
<dbReference type="AlphaFoldDB" id="A0A5C5FPR0"/>
<protein>
    <submittedName>
        <fullName evidence="2">Uncharacterized protein</fullName>
    </submittedName>
</protein>
<reference evidence="2 3" key="1">
    <citation type="submission" date="2019-03" db="EMBL/GenBank/DDBJ databases">
        <title>Rhodosporidium diobovatum UCD-FST 08-225 genome sequencing, assembly, and annotation.</title>
        <authorList>
            <person name="Fakankun I.U."/>
            <person name="Fristensky B."/>
            <person name="Levin D.B."/>
        </authorList>
    </citation>
    <scope>NUCLEOTIDE SEQUENCE [LARGE SCALE GENOMIC DNA]</scope>
    <source>
        <strain evidence="2 3">UCD-FST 08-225</strain>
    </source>
</reference>
<evidence type="ECO:0000256" key="1">
    <source>
        <dbReference type="SAM" id="MobiDB-lite"/>
    </source>
</evidence>
<name>A0A5C5FPR0_9BASI</name>
<evidence type="ECO:0000313" key="3">
    <source>
        <dbReference type="Proteomes" id="UP000311382"/>
    </source>
</evidence>
<accession>A0A5C5FPR0</accession>
<evidence type="ECO:0000313" key="2">
    <source>
        <dbReference type="EMBL" id="TNY18312.1"/>
    </source>
</evidence>
<proteinExistence type="predicted"/>
<dbReference type="Proteomes" id="UP000311382">
    <property type="component" value="Unassembled WGS sequence"/>
</dbReference>
<comment type="caution">
    <text evidence="2">The sequence shown here is derived from an EMBL/GenBank/DDBJ whole genome shotgun (WGS) entry which is preliminary data.</text>
</comment>